<dbReference type="GO" id="GO:0006913">
    <property type="term" value="P:nucleocytoplasmic transport"/>
    <property type="evidence" value="ECO:0007669"/>
    <property type="project" value="TreeGrafter"/>
</dbReference>
<dbReference type="EMBL" id="CAJHJT010000012">
    <property type="protein sequence ID" value="CAD6996885.1"/>
    <property type="molecule type" value="Genomic_DNA"/>
</dbReference>
<evidence type="ECO:0000256" key="3">
    <source>
        <dbReference type="ARBA" id="ARBA00022737"/>
    </source>
</evidence>
<dbReference type="SMART" id="SM00368">
    <property type="entry name" value="LRR_RI"/>
    <property type="match status" value="8"/>
</dbReference>
<sequence length="592" mass="65365">MTNFNFGTIAQELNDVQEEGLSFEDKQLTWDNAGDVADIVKALETTKVVHYLKLGGNTLGIDAAAAIAKGLEKHPEFRKALWYNMFSRRLKTETPLSLKHLGKGLMIAGAKLTVLDLSDNALGPNGMVGLEELLRSPVVYSLQELRLNNCGLGIGGGQMLSKAILDCHKSSVADGTPLQLKVFIAGRNRLENDGAKAIAKIFSTLKTLEEIAMPQNSIYHAGIAALAAGFKENPNLRVLNLNDNTVTEKGAASLAEAFAYTPSLQDINFGDCLLKTHGAYHFAEALSENHLQLEVVDLGFNEISADGGVVLAEALQNKPNLKSLNLDGNQFGYEGRERIKETIDASANPNALESLEEDQSECEDGDEDVGDDDDDDEDDEDDDDETTEDVDEDDDYQDEDADEDADEAYVTSQAFTTNLFNANESFNADKNLLFGKTTSTEKPITTNTTIETFCLSQKPCTIEAFESLQEEDKLAAFKSIFEQFTDDNRLLLLIFTTLKCAHLSESSPAALELAKALYKETVDYAVQTKQERRVLNYILMQLGLLRSEEKFTSPYDLKSCRYALRETLKTNPQLSSEHMRNAFNVFLQQFDG</sequence>
<dbReference type="Proteomes" id="UP000606786">
    <property type="component" value="Unassembled WGS sequence"/>
</dbReference>
<dbReference type="InterPro" id="IPR032675">
    <property type="entry name" value="LRR_dom_sf"/>
</dbReference>
<proteinExistence type="predicted"/>
<dbReference type="SUPFAM" id="SSF69099">
    <property type="entry name" value="Ran-GTPase activating protein 1 (RanGAP1), C-terminal domain"/>
    <property type="match status" value="1"/>
</dbReference>
<dbReference type="AlphaFoldDB" id="A0A811UH06"/>
<dbReference type="GO" id="GO:0005634">
    <property type="term" value="C:nucleus"/>
    <property type="evidence" value="ECO:0007669"/>
    <property type="project" value="TreeGrafter"/>
</dbReference>
<protein>
    <submittedName>
        <fullName evidence="5">(Mediterranean fruit fly) hypothetical protein</fullName>
    </submittedName>
</protein>
<dbReference type="PANTHER" id="PTHR24113">
    <property type="entry name" value="RAN GTPASE-ACTIVATING PROTEIN 1"/>
    <property type="match status" value="1"/>
</dbReference>
<feature type="region of interest" description="Disordered" evidence="4">
    <location>
        <begin position="344"/>
        <end position="406"/>
    </location>
</feature>
<dbReference type="Gene3D" id="3.80.10.10">
    <property type="entry name" value="Ribonuclease Inhibitor"/>
    <property type="match status" value="1"/>
</dbReference>
<name>A0A811UH06_CERCA</name>
<evidence type="ECO:0000313" key="5">
    <source>
        <dbReference type="EMBL" id="CAD6996885.1"/>
    </source>
</evidence>
<comment type="caution">
    <text evidence="5">The sequence shown here is derived from an EMBL/GenBank/DDBJ whole genome shotgun (WGS) entry which is preliminary data.</text>
</comment>
<dbReference type="SUPFAM" id="SSF52047">
    <property type="entry name" value="RNI-like"/>
    <property type="match status" value="1"/>
</dbReference>
<dbReference type="KEGG" id="ccat:101448598"/>
<dbReference type="InterPro" id="IPR001611">
    <property type="entry name" value="Leu-rich_rpt"/>
</dbReference>
<dbReference type="PANTHER" id="PTHR24113:SF12">
    <property type="entry name" value="RAN GTPASE-ACTIVATING PROTEIN 1"/>
    <property type="match status" value="1"/>
</dbReference>
<dbReference type="GO" id="GO:0048471">
    <property type="term" value="C:perinuclear region of cytoplasm"/>
    <property type="evidence" value="ECO:0007669"/>
    <property type="project" value="TreeGrafter"/>
</dbReference>
<dbReference type="CDD" id="cd00116">
    <property type="entry name" value="LRR_RI"/>
    <property type="match status" value="1"/>
</dbReference>
<dbReference type="Pfam" id="PF13516">
    <property type="entry name" value="LRR_6"/>
    <property type="match status" value="4"/>
</dbReference>
<gene>
    <name evidence="5" type="ORF">CCAP1982_LOCUS5558</name>
</gene>
<feature type="compositionally biased region" description="Acidic residues" evidence="4">
    <location>
        <begin position="354"/>
        <end position="406"/>
    </location>
</feature>
<evidence type="ECO:0000256" key="4">
    <source>
        <dbReference type="SAM" id="MobiDB-lite"/>
    </source>
</evidence>
<keyword evidence="6" id="KW-1185">Reference proteome</keyword>
<reference evidence="5" key="1">
    <citation type="submission" date="2020-11" db="EMBL/GenBank/DDBJ databases">
        <authorList>
            <person name="Whitehead M."/>
        </authorList>
    </citation>
    <scope>NUCLEOTIDE SEQUENCE</scope>
    <source>
        <strain evidence="5">EGII</strain>
    </source>
</reference>
<dbReference type="Gene3D" id="1.25.40.200">
    <property type="entry name" value="Ran-GTPase activating protein 1, C-terminal domain"/>
    <property type="match status" value="1"/>
</dbReference>
<dbReference type="InterPro" id="IPR027038">
    <property type="entry name" value="RanGap"/>
</dbReference>
<dbReference type="GO" id="GO:0031267">
    <property type="term" value="F:small GTPase binding"/>
    <property type="evidence" value="ECO:0007669"/>
    <property type="project" value="TreeGrafter"/>
</dbReference>
<keyword evidence="1" id="KW-0343">GTPase activation</keyword>
<accession>A0A811UH06</accession>
<dbReference type="InterPro" id="IPR036720">
    <property type="entry name" value="RanGAP1_C_sf"/>
</dbReference>
<dbReference type="GO" id="GO:0005096">
    <property type="term" value="F:GTPase activator activity"/>
    <property type="evidence" value="ECO:0007669"/>
    <property type="project" value="UniProtKB-KW"/>
</dbReference>
<evidence type="ECO:0000256" key="1">
    <source>
        <dbReference type="ARBA" id="ARBA00022468"/>
    </source>
</evidence>
<keyword evidence="3" id="KW-0677">Repeat</keyword>
<dbReference type="OrthoDB" id="184583at2759"/>
<keyword evidence="2" id="KW-0433">Leucine-rich repeat</keyword>
<evidence type="ECO:0000256" key="2">
    <source>
        <dbReference type="ARBA" id="ARBA00022614"/>
    </source>
</evidence>
<organism evidence="5 6">
    <name type="scientific">Ceratitis capitata</name>
    <name type="common">Mediterranean fruit fly</name>
    <name type="synonym">Tephritis capitata</name>
    <dbReference type="NCBI Taxonomy" id="7213"/>
    <lineage>
        <taxon>Eukaryota</taxon>
        <taxon>Metazoa</taxon>
        <taxon>Ecdysozoa</taxon>
        <taxon>Arthropoda</taxon>
        <taxon>Hexapoda</taxon>
        <taxon>Insecta</taxon>
        <taxon>Pterygota</taxon>
        <taxon>Neoptera</taxon>
        <taxon>Endopterygota</taxon>
        <taxon>Diptera</taxon>
        <taxon>Brachycera</taxon>
        <taxon>Muscomorpha</taxon>
        <taxon>Tephritoidea</taxon>
        <taxon>Tephritidae</taxon>
        <taxon>Ceratitis</taxon>
        <taxon>Ceratitis</taxon>
    </lineage>
</organism>
<evidence type="ECO:0000313" key="6">
    <source>
        <dbReference type="Proteomes" id="UP000606786"/>
    </source>
</evidence>
<dbReference type="GO" id="GO:0005829">
    <property type="term" value="C:cytosol"/>
    <property type="evidence" value="ECO:0007669"/>
    <property type="project" value="TreeGrafter"/>
</dbReference>
<dbReference type="GO" id="GO:0007165">
    <property type="term" value="P:signal transduction"/>
    <property type="evidence" value="ECO:0007669"/>
    <property type="project" value="InterPro"/>
</dbReference>